<protein>
    <recommendedName>
        <fullName evidence="7">Gnk2-homologous domain-containing protein</fullName>
    </recommendedName>
</protein>
<evidence type="ECO:0000259" key="7">
    <source>
        <dbReference type="PROSITE" id="PS51473"/>
    </source>
</evidence>
<proteinExistence type="inferred from homology"/>
<dbReference type="PROSITE" id="PS51473">
    <property type="entry name" value="GNK2"/>
    <property type="match status" value="2"/>
</dbReference>
<dbReference type="InterPro" id="IPR038408">
    <property type="entry name" value="GNK2_sf"/>
</dbReference>
<dbReference type="Proteomes" id="UP001154282">
    <property type="component" value="Unassembled WGS sequence"/>
</dbReference>
<dbReference type="PANTHER" id="PTHR32411:SF55">
    <property type="entry name" value="CYSTEINE-RICH REPEAT SECRETORY PROTEIN 55"/>
    <property type="match status" value="1"/>
</dbReference>
<dbReference type="InterPro" id="IPR050581">
    <property type="entry name" value="CRR_secretory_protein"/>
</dbReference>
<dbReference type="CDD" id="cd23509">
    <property type="entry name" value="Gnk2-like"/>
    <property type="match status" value="2"/>
</dbReference>
<comment type="subcellular location">
    <subcellularLocation>
        <location evidence="1">Secreted</location>
    </subcellularLocation>
</comment>
<evidence type="ECO:0000313" key="8">
    <source>
        <dbReference type="EMBL" id="CAI0387784.1"/>
    </source>
</evidence>
<organism evidence="8 9">
    <name type="scientific">Linum tenue</name>
    <dbReference type="NCBI Taxonomy" id="586396"/>
    <lineage>
        <taxon>Eukaryota</taxon>
        <taxon>Viridiplantae</taxon>
        <taxon>Streptophyta</taxon>
        <taxon>Embryophyta</taxon>
        <taxon>Tracheophyta</taxon>
        <taxon>Spermatophyta</taxon>
        <taxon>Magnoliopsida</taxon>
        <taxon>eudicotyledons</taxon>
        <taxon>Gunneridae</taxon>
        <taxon>Pentapetalae</taxon>
        <taxon>rosids</taxon>
        <taxon>fabids</taxon>
        <taxon>Malpighiales</taxon>
        <taxon>Linaceae</taxon>
        <taxon>Linum</taxon>
    </lineage>
</organism>
<dbReference type="EMBL" id="CAMGYJ010000002">
    <property type="protein sequence ID" value="CAI0387784.1"/>
    <property type="molecule type" value="Genomic_DNA"/>
</dbReference>
<keyword evidence="4" id="KW-0677">Repeat</keyword>
<dbReference type="InterPro" id="IPR002902">
    <property type="entry name" value="GNK2"/>
</dbReference>
<comment type="similarity">
    <text evidence="5">Belongs to the cysteine-rich repeat secretory protein family.</text>
</comment>
<evidence type="ECO:0000256" key="6">
    <source>
        <dbReference type="SAM" id="SignalP"/>
    </source>
</evidence>
<evidence type="ECO:0000313" key="9">
    <source>
        <dbReference type="Proteomes" id="UP001154282"/>
    </source>
</evidence>
<evidence type="ECO:0000256" key="1">
    <source>
        <dbReference type="ARBA" id="ARBA00004613"/>
    </source>
</evidence>
<dbReference type="Pfam" id="PF01657">
    <property type="entry name" value="Stress-antifung"/>
    <property type="match status" value="2"/>
</dbReference>
<evidence type="ECO:0000256" key="2">
    <source>
        <dbReference type="ARBA" id="ARBA00022525"/>
    </source>
</evidence>
<reference evidence="8" key="1">
    <citation type="submission" date="2022-08" db="EMBL/GenBank/DDBJ databases">
        <authorList>
            <person name="Gutierrez-Valencia J."/>
        </authorList>
    </citation>
    <scope>NUCLEOTIDE SEQUENCE</scope>
</reference>
<gene>
    <name evidence="8" type="ORF">LITE_LOCUS5607</name>
</gene>
<keyword evidence="2" id="KW-0964">Secreted</keyword>
<dbReference type="Gene3D" id="3.30.430.20">
    <property type="entry name" value="Gnk2 domain, C-X8-C-X2-C motif"/>
    <property type="match status" value="2"/>
</dbReference>
<dbReference type="GO" id="GO:0005576">
    <property type="term" value="C:extracellular region"/>
    <property type="evidence" value="ECO:0007669"/>
    <property type="project" value="UniProtKB-SubCell"/>
</dbReference>
<evidence type="ECO:0000256" key="3">
    <source>
        <dbReference type="ARBA" id="ARBA00022729"/>
    </source>
</evidence>
<keyword evidence="3 6" id="KW-0732">Signal</keyword>
<keyword evidence="9" id="KW-1185">Reference proteome</keyword>
<dbReference type="PANTHER" id="PTHR32411">
    <property type="entry name" value="CYSTEINE-RICH REPEAT SECRETORY PROTEIN 38-RELATED"/>
    <property type="match status" value="1"/>
</dbReference>
<feature type="chain" id="PRO_5043538563" description="Gnk2-homologous domain-containing protein" evidence="6">
    <location>
        <begin position="28"/>
        <end position="245"/>
    </location>
</feature>
<feature type="signal peptide" evidence="6">
    <location>
        <begin position="1"/>
        <end position="27"/>
    </location>
</feature>
<sequence length="245" mass="26110">MNSQLSAAITLLPLLLLLLPNFHTALADPLAEFCNKDNAKLNPGSSSRLAKLLSQLVAKAPADGYYATSSGRGRNKVHGLAQCRGDAAAKDCSTCIADAADQIARRCPGLPDGRIWYDNCFLRYSKANFVGKLGNNSPAVIFFNAENVTDPETFNAKLAGLEDVVRSQAVKPGSKGIGKGETKLLPPSAETIYAVVQCTRDLAAADCGRCLAAAAAGYFADYCDNKKGCRALLDGCYARYELYPF</sequence>
<name>A0AAV0HS74_9ROSI</name>
<evidence type="ECO:0000256" key="4">
    <source>
        <dbReference type="ARBA" id="ARBA00022737"/>
    </source>
</evidence>
<comment type="caution">
    <text evidence="8">The sequence shown here is derived from an EMBL/GenBank/DDBJ whole genome shotgun (WGS) entry which is preliminary data.</text>
</comment>
<dbReference type="AlphaFoldDB" id="A0AAV0HS74"/>
<accession>A0AAV0HS74</accession>
<evidence type="ECO:0000256" key="5">
    <source>
        <dbReference type="ARBA" id="ARBA00038515"/>
    </source>
</evidence>
<feature type="domain" description="Gnk2-homologous" evidence="7">
    <location>
        <begin position="27"/>
        <end position="129"/>
    </location>
</feature>
<feature type="domain" description="Gnk2-homologous" evidence="7">
    <location>
        <begin position="136"/>
        <end position="245"/>
    </location>
</feature>